<comment type="cofactor">
    <cofactor evidence="11">
        <name>heme</name>
        <dbReference type="ChEBI" id="CHEBI:30413"/>
    </cofactor>
</comment>
<evidence type="ECO:0000313" key="15">
    <source>
        <dbReference type="Proteomes" id="UP001163823"/>
    </source>
</evidence>
<gene>
    <name evidence="14" type="ORF">O6P43_017182</name>
</gene>
<dbReference type="Gene3D" id="1.10.630.10">
    <property type="entry name" value="Cytochrome P450"/>
    <property type="match status" value="1"/>
</dbReference>
<evidence type="ECO:0000256" key="7">
    <source>
        <dbReference type="ARBA" id="ARBA00023002"/>
    </source>
</evidence>
<dbReference type="PRINTS" id="PR00463">
    <property type="entry name" value="EP450I"/>
</dbReference>
<evidence type="ECO:0000256" key="11">
    <source>
        <dbReference type="PIRSR" id="PIRSR602401-1"/>
    </source>
</evidence>
<evidence type="ECO:0000256" key="9">
    <source>
        <dbReference type="ARBA" id="ARBA00023033"/>
    </source>
</evidence>
<keyword evidence="7 12" id="KW-0560">Oxidoreductase</keyword>
<dbReference type="GO" id="GO:0005506">
    <property type="term" value="F:iron ion binding"/>
    <property type="evidence" value="ECO:0007669"/>
    <property type="project" value="InterPro"/>
</dbReference>
<keyword evidence="8 11" id="KW-0408">Iron</keyword>
<keyword evidence="3 11" id="KW-0349">Heme</keyword>
<comment type="similarity">
    <text evidence="2 12">Belongs to the cytochrome P450 family.</text>
</comment>
<comment type="caution">
    <text evidence="14">The sequence shown here is derived from an EMBL/GenBank/DDBJ whole genome shotgun (WGS) entry which is preliminary data.</text>
</comment>
<evidence type="ECO:0000256" key="5">
    <source>
        <dbReference type="ARBA" id="ARBA00022723"/>
    </source>
</evidence>
<accession>A0AAD7LRV7</accession>
<dbReference type="SUPFAM" id="SSF48264">
    <property type="entry name" value="Cytochrome P450"/>
    <property type="match status" value="1"/>
</dbReference>
<evidence type="ECO:0000256" key="4">
    <source>
        <dbReference type="ARBA" id="ARBA00022692"/>
    </source>
</evidence>
<dbReference type="Pfam" id="PF00067">
    <property type="entry name" value="p450"/>
    <property type="match status" value="1"/>
</dbReference>
<evidence type="ECO:0000256" key="6">
    <source>
        <dbReference type="ARBA" id="ARBA00022989"/>
    </source>
</evidence>
<comment type="subcellular location">
    <subcellularLocation>
        <location evidence="1">Membrane</location>
        <topology evidence="1">Single-pass membrane protein</topology>
    </subcellularLocation>
</comment>
<evidence type="ECO:0000256" key="2">
    <source>
        <dbReference type="ARBA" id="ARBA00010617"/>
    </source>
</evidence>
<keyword evidence="4 13" id="KW-0812">Transmembrane</keyword>
<evidence type="ECO:0000256" key="13">
    <source>
        <dbReference type="SAM" id="Phobius"/>
    </source>
</evidence>
<proteinExistence type="inferred from homology"/>
<dbReference type="GO" id="GO:0016705">
    <property type="term" value="F:oxidoreductase activity, acting on paired donors, with incorporation or reduction of molecular oxygen"/>
    <property type="evidence" value="ECO:0007669"/>
    <property type="project" value="InterPro"/>
</dbReference>
<evidence type="ECO:0000256" key="8">
    <source>
        <dbReference type="ARBA" id="ARBA00023004"/>
    </source>
</evidence>
<dbReference type="AlphaFoldDB" id="A0AAD7LRV7"/>
<dbReference type="PROSITE" id="PS00086">
    <property type="entry name" value="CYTOCHROME_P450"/>
    <property type="match status" value="1"/>
</dbReference>
<dbReference type="EMBL" id="JARAOO010000007">
    <property type="protein sequence ID" value="KAJ7961885.1"/>
    <property type="molecule type" value="Genomic_DNA"/>
</dbReference>
<dbReference type="InterPro" id="IPR001128">
    <property type="entry name" value="Cyt_P450"/>
</dbReference>
<keyword evidence="15" id="KW-1185">Reference proteome</keyword>
<evidence type="ECO:0000256" key="3">
    <source>
        <dbReference type="ARBA" id="ARBA00022617"/>
    </source>
</evidence>
<dbReference type="InterPro" id="IPR002401">
    <property type="entry name" value="Cyt_P450_E_grp-I"/>
</dbReference>
<dbReference type="PANTHER" id="PTHR24282">
    <property type="entry name" value="CYTOCHROME P450 FAMILY MEMBER"/>
    <property type="match status" value="1"/>
</dbReference>
<organism evidence="14 15">
    <name type="scientific">Quillaja saponaria</name>
    <name type="common">Soap bark tree</name>
    <dbReference type="NCBI Taxonomy" id="32244"/>
    <lineage>
        <taxon>Eukaryota</taxon>
        <taxon>Viridiplantae</taxon>
        <taxon>Streptophyta</taxon>
        <taxon>Embryophyta</taxon>
        <taxon>Tracheophyta</taxon>
        <taxon>Spermatophyta</taxon>
        <taxon>Magnoliopsida</taxon>
        <taxon>eudicotyledons</taxon>
        <taxon>Gunneridae</taxon>
        <taxon>Pentapetalae</taxon>
        <taxon>rosids</taxon>
        <taxon>fabids</taxon>
        <taxon>Fabales</taxon>
        <taxon>Quillajaceae</taxon>
        <taxon>Quillaja</taxon>
    </lineage>
</organism>
<dbReference type="Proteomes" id="UP001163823">
    <property type="component" value="Chromosome 7"/>
</dbReference>
<reference evidence="14" key="1">
    <citation type="journal article" date="2023" name="Science">
        <title>Elucidation of the pathway for biosynthesis of saponin adjuvants from the soapbark tree.</title>
        <authorList>
            <person name="Reed J."/>
            <person name="Orme A."/>
            <person name="El-Demerdash A."/>
            <person name="Owen C."/>
            <person name="Martin L.B.B."/>
            <person name="Misra R.C."/>
            <person name="Kikuchi S."/>
            <person name="Rejzek M."/>
            <person name="Martin A.C."/>
            <person name="Harkess A."/>
            <person name="Leebens-Mack J."/>
            <person name="Louveau T."/>
            <person name="Stephenson M.J."/>
            <person name="Osbourn A."/>
        </authorList>
    </citation>
    <scope>NUCLEOTIDE SEQUENCE</scope>
    <source>
        <strain evidence="14">S10</strain>
    </source>
</reference>
<name>A0AAD7LRV7_QUISA</name>
<dbReference type="GO" id="GO:0004497">
    <property type="term" value="F:monooxygenase activity"/>
    <property type="evidence" value="ECO:0007669"/>
    <property type="project" value="UniProtKB-KW"/>
</dbReference>
<keyword evidence="5 11" id="KW-0479">Metal-binding</keyword>
<keyword evidence="6 13" id="KW-1133">Transmembrane helix</keyword>
<protein>
    <submittedName>
        <fullName evidence="14">Cytochrome P450 family protein</fullName>
    </submittedName>
</protein>
<evidence type="ECO:0000256" key="1">
    <source>
        <dbReference type="ARBA" id="ARBA00004167"/>
    </source>
</evidence>
<keyword evidence="10 13" id="KW-0472">Membrane</keyword>
<dbReference type="InterPro" id="IPR017972">
    <property type="entry name" value="Cyt_P450_CS"/>
</dbReference>
<feature type="transmembrane region" description="Helical" evidence="13">
    <location>
        <begin position="6"/>
        <end position="23"/>
    </location>
</feature>
<evidence type="ECO:0000256" key="12">
    <source>
        <dbReference type="RuleBase" id="RU000461"/>
    </source>
</evidence>
<evidence type="ECO:0000256" key="10">
    <source>
        <dbReference type="ARBA" id="ARBA00023136"/>
    </source>
</evidence>
<dbReference type="GO" id="GO:0016020">
    <property type="term" value="C:membrane"/>
    <property type="evidence" value="ECO:0007669"/>
    <property type="project" value="UniProtKB-SubCell"/>
</dbReference>
<sequence length="593" mass="66767">MVPTFIPIFCWIFHLFISFFFLLRRKKLLVHSHRTEIATSDLGFQFYQYCSACSCSLIFLKKCFLYLLEAEGKVIMMIAMVSVVLGGFIVLLVHLFSLLVIKPSLVRAKLHRQGISGPSPHFLFGNIPDIKRIQLQLQLTAITTSKDQNVSISHCWPPTMFPYLEQWRNQYGKIFMYSTGNIHQLSISDIEMVKEVSLCTSLSLGKPSYLSKDRAPLFGKGIISSNGPVWAHQRKIIAPELYLDKIKGMVNLMVDSTNALVRSWEAKLDHKEAVTEIKVDEDLRSLSADVISRACFGSNYSEGKEIFTNLRNLQQIMSEGFLGIPGLRYFPSKNNRQMWRLTKEINTMILKLVKLRMGAAYEKDLLQMILEGANNSGGSDGLLSNGISQDEFIIDNCKTIFFAGHETTAITSSWCLMLLAVHQDWQARARAEVLEACKDGILDADILRSMKTLNIVIQETLRLYPPAVFVVRTALEDMKFKGIVVPKGMNIQIPVSIMQQDPDLWGPDAHKFNPERFANGILGACKIPQAYMPFGVGPHVCAGQHLAMAELKVILSLILSKFEFSLSPAYQHSPAFRLVIEPGQGVLLNLKRL</sequence>
<dbReference type="GO" id="GO:0020037">
    <property type="term" value="F:heme binding"/>
    <property type="evidence" value="ECO:0007669"/>
    <property type="project" value="InterPro"/>
</dbReference>
<feature type="binding site" description="axial binding residue" evidence="11">
    <location>
        <position position="541"/>
    </location>
    <ligand>
        <name>heme</name>
        <dbReference type="ChEBI" id="CHEBI:30413"/>
    </ligand>
    <ligandPart>
        <name>Fe</name>
        <dbReference type="ChEBI" id="CHEBI:18248"/>
    </ligandPart>
</feature>
<dbReference type="InterPro" id="IPR050665">
    <property type="entry name" value="Cytochrome_P450_Monooxygen"/>
</dbReference>
<dbReference type="InterPro" id="IPR036396">
    <property type="entry name" value="Cyt_P450_sf"/>
</dbReference>
<dbReference type="KEGG" id="qsa:O6P43_017182"/>
<keyword evidence="9 12" id="KW-0503">Monooxygenase</keyword>
<evidence type="ECO:0000313" key="14">
    <source>
        <dbReference type="EMBL" id="KAJ7961885.1"/>
    </source>
</evidence>
<dbReference type="PRINTS" id="PR00385">
    <property type="entry name" value="P450"/>
</dbReference>
<feature type="transmembrane region" description="Helical" evidence="13">
    <location>
        <begin position="74"/>
        <end position="101"/>
    </location>
</feature>
<dbReference type="PANTHER" id="PTHR24282:SF26">
    <property type="entry name" value="CYTOCHROME P450"/>
    <property type="match status" value="1"/>
</dbReference>